<dbReference type="SUPFAM" id="SSF54427">
    <property type="entry name" value="NTF2-like"/>
    <property type="match status" value="1"/>
</dbReference>
<dbReference type="EMBL" id="FOAF01000001">
    <property type="protein sequence ID" value="SEK80253.1"/>
    <property type="molecule type" value="Genomic_DNA"/>
</dbReference>
<organism evidence="1 2">
    <name type="scientific">Olivibacter domesticus</name>
    <name type="common">Pseudosphingobacterium domesticum</name>
    <dbReference type="NCBI Taxonomy" id="407022"/>
    <lineage>
        <taxon>Bacteria</taxon>
        <taxon>Pseudomonadati</taxon>
        <taxon>Bacteroidota</taxon>
        <taxon>Sphingobacteriia</taxon>
        <taxon>Sphingobacteriales</taxon>
        <taxon>Sphingobacteriaceae</taxon>
        <taxon>Olivibacter</taxon>
    </lineage>
</organism>
<evidence type="ECO:0000313" key="1">
    <source>
        <dbReference type="EMBL" id="SEK80253.1"/>
    </source>
</evidence>
<dbReference type="InterPro" id="IPR032710">
    <property type="entry name" value="NTF2-like_dom_sf"/>
</dbReference>
<dbReference type="OrthoDB" id="1256785at2"/>
<dbReference type="Proteomes" id="UP000199421">
    <property type="component" value="Unassembled WGS sequence"/>
</dbReference>
<sequence>MEDFIKGLFRDTIENKNYDEKLIDKYFSEDYVQMVDDQTLDFDTFKKHIRKLKDKLQQVDVQFSNIASNETSVFTKHYVNSILKNGESVKHKVFAEFQIKNGKVIQCDELTLLIEGDKSESNLGSTL</sequence>
<accession>A0A1H7K067</accession>
<protein>
    <recommendedName>
        <fullName evidence="3">SnoaL-like domain-containing protein</fullName>
    </recommendedName>
</protein>
<reference evidence="2" key="1">
    <citation type="submission" date="2016-10" db="EMBL/GenBank/DDBJ databases">
        <authorList>
            <person name="Varghese N."/>
            <person name="Submissions S."/>
        </authorList>
    </citation>
    <scope>NUCLEOTIDE SEQUENCE [LARGE SCALE GENOMIC DNA]</scope>
    <source>
        <strain evidence="2">DSM 18733</strain>
    </source>
</reference>
<dbReference type="Gene3D" id="3.10.450.50">
    <property type="match status" value="1"/>
</dbReference>
<name>A0A1H7K067_OLID1</name>
<keyword evidence="2" id="KW-1185">Reference proteome</keyword>
<dbReference type="AlphaFoldDB" id="A0A1H7K067"/>
<dbReference type="RefSeq" id="WP_093320050.1">
    <property type="nucleotide sequence ID" value="NZ_FOAF01000001.1"/>
</dbReference>
<dbReference type="STRING" id="407022.SAMN05661044_01186"/>
<evidence type="ECO:0008006" key="3">
    <source>
        <dbReference type="Google" id="ProtNLM"/>
    </source>
</evidence>
<proteinExistence type="predicted"/>
<evidence type="ECO:0000313" key="2">
    <source>
        <dbReference type="Proteomes" id="UP000199421"/>
    </source>
</evidence>
<gene>
    <name evidence="1" type="ORF">SAMN05661044_01186</name>
</gene>